<dbReference type="EMBL" id="JBFBLL010000001">
    <property type="protein sequence ID" value="MEV8157062.1"/>
    <property type="molecule type" value="Genomic_DNA"/>
</dbReference>
<evidence type="ECO:0000256" key="1">
    <source>
        <dbReference type="SAM" id="MobiDB-lite"/>
    </source>
</evidence>
<dbReference type="Proteomes" id="UP001553031">
    <property type="component" value="Unassembled WGS sequence"/>
</dbReference>
<keyword evidence="3" id="KW-1185">Reference proteome</keyword>
<dbReference type="RefSeq" id="WP_360024020.1">
    <property type="nucleotide sequence ID" value="NZ_JBFAEN010000003.1"/>
</dbReference>
<organism evidence="2 3">
    <name type="scientific">Kocuria salsicia</name>
    <dbReference type="NCBI Taxonomy" id="664639"/>
    <lineage>
        <taxon>Bacteria</taxon>
        <taxon>Bacillati</taxon>
        <taxon>Actinomycetota</taxon>
        <taxon>Actinomycetes</taxon>
        <taxon>Micrococcales</taxon>
        <taxon>Micrococcaceae</taxon>
        <taxon>Kocuria</taxon>
    </lineage>
</organism>
<feature type="compositionally biased region" description="Polar residues" evidence="1">
    <location>
        <begin position="201"/>
        <end position="210"/>
    </location>
</feature>
<sequence>MTSLAPALRPSGSRYDGAFTVFLPGHPFSRAELHAMTVDGVLRRELLDAHVHASQPVTDSLRAVVLSRVVPGNLQRRGVLGRLGAAWFFRCAPEPSPLPVLVDKSARTTATVPPGIVLHQTSFAPEDVVTLRGISLTSPRRTALDIALYVPGPAGDAALLALMSASRLQCTPQDVRHGLETLPKTPGRRAALTRVRKLSRGMQTEAQGRTVQPAAVTGT</sequence>
<protein>
    <submittedName>
        <fullName evidence="2">Type IV toxin-antitoxin system AbiEi family antitoxin</fullName>
    </submittedName>
</protein>
<feature type="region of interest" description="Disordered" evidence="1">
    <location>
        <begin position="199"/>
        <end position="219"/>
    </location>
</feature>
<evidence type="ECO:0000313" key="2">
    <source>
        <dbReference type="EMBL" id="MEV8157062.1"/>
    </source>
</evidence>
<comment type="caution">
    <text evidence="2">The sequence shown here is derived from an EMBL/GenBank/DDBJ whole genome shotgun (WGS) entry which is preliminary data.</text>
</comment>
<accession>A0ABV3K9H9</accession>
<reference evidence="2 3" key="1">
    <citation type="submission" date="2024-06" db="EMBL/GenBank/DDBJ databases">
        <title>The Natural Products Discovery Center: Release of the First 8490 Sequenced Strains for Exploring Actinobacteria Biosynthetic Diversity.</title>
        <authorList>
            <person name="Kalkreuter E."/>
            <person name="Kautsar S.A."/>
            <person name="Yang D."/>
            <person name="Bader C.D."/>
            <person name="Teijaro C.N."/>
            <person name="Fluegel L."/>
            <person name="Davis C.M."/>
            <person name="Simpson J.R."/>
            <person name="Lauterbach L."/>
            <person name="Steele A.D."/>
            <person name="Gui C."/>
            <person name="Meng S."/>
            <person name="Li G."/>
            <person name="Viehrig K."/>
            <person name="Ye F."/>
            <person name="Su P."/>
            <person name="Kiefer A.F."/>
            <person name="Nichols A."/>
            <person name="Cepeda A.J."/>
            <person name="Yan W."/>
            <person name="Fan B."/>
            <person name="Jiang Y."/>
            <person name="Adhikari A."/>
            <person name="Zheng C.-J."/>
            <person name="Schuster L."/>
            <person name="Cowan T.M."/>
            <person name="Smanski M.J."/>
            <person name="Chevrette M.G."/>
            <person name="De Carvalho L.P.S."/>
            <person name="Shen B."/>
        </authorList>
    </citation>
    <scope>NUCLEOTIDE SEQUENCE [LARGE SCALE GENOMIC DNA]</scope>
    <source>
        <strain evidence="2 3">NPDC079179</strain>
    </source>
</reference>
<proteinExistence type="predicted"/>
<evidence type="ECO:0000313" key="3">
    <source>
        <dbReference type="Proteomes" id="UP001553031"/>
    </source>
</evidence>
<name>A0ABV3K9H9_9MICC</name>
<gene>
    <name evidence="2" type="ORF">AB0O96_02475</name>
</gene>